<accession>A0A1L9WXF3</accession>
<proteinExistence type="predicted"/>
<name>A0A1L9WXF3_ASPA1</name>
<feature type="signal peptide" evidence="1">
    <location>
        <begin position="1"/>
        <end position="20"/>
    </location>
</feature>
<organism evidence="2 3">
    <name type="scientific">Aspergillus aculeatus (strain ATCC 16872 / CBS 172.66 / WB 5094)</name>
    <dbReference type="NCBI Taxonomy" id="690307"/>
    <lineage>
        <taxon>Eukaryota</taxon>
        <taxon>Fungi</taxon>
        <taxon>Dikarya</taxon>
        <taxon>Ascomycota</taxon>
        <taxon>Pezizomycotina</taxon>
        <taxon>Eurotiomycetes</taxon>
        <taxon>Eurotiomycetidae</taxon>
        <taxon>Eurotiales</taxon>
        <taxon>Aspergillaceae</taxon>
        <taxon>Aspergillus</taxon>
        <taxon>Aspergillus subgen. Circumdati</taxon>
    </lineage>
</organism>
<dbReference type="RefSeq" id="XP_020057226.1">
    <property type="nucleotide sequence ID" value="XM_020203475.1"/>
</dbReference>
<keyword evidence="3" id="KW-1185">Reference proteome</keyword>
<sequence length="145" mass="15623">MQLTTTLFGLALSTLSLTSASPISYPSRRDSAALTWHVSNFTTGCSPGGCIYNFNILGVATKNTPGFNTTCSGTTTDSSSDDLVSCQNPLIKSRVKAEPYPLWNVRAEHEWILPGDAEFFAFGETNVTSSTPRFTIPVTEEYGVA</sequence>
<gene>
    <name evidence="2" type="ORF">ASPACDRAFT_59704</name>
</gene>
<protein>
    <recommendedName>
        <fullName evidence="4">AA1-like domain-containing protein</fullName>
    </recommendedName>
</protein>
<evidence type="ECO:0000313" key="3">
    <source>
        <dbReference type="Proteomes" id="UP000184546"/>
    </source>
</evidence>
<evidence type="ECO:0000256" key="1">
    <source>
        <dbReference type="SAM" id="SignalP"/>
    </source>
</evidence>
<keyword evidence="1" id="KW-0732">Signal</keyword>
<evidence type="ECO:0000313" key="2">
    <source>
        <dbReference type="EMBL" id="OJK00887.1"/>
    </source>
</evidence>
<reference evidence="3" key="1">
    <citation type="journal article" date="2017" name="Genome Biol.">
        <title>Comparative genomics reveals high biological diversity and specific adaptations in the industrially and medically important fungal genus Aspergillus.</title>
        <authorList>
            <person name="de Vries R.P."/>
            <person name="Riley R."/>
            <person name="Wiebenga A."/>
            <person name="Aguilar-Osorio G."/>
            <person name="Amillis S."/>
            <person name="Uchima C.A."/>
            <person name="Anderluh G."/>
            <person name="Asadollahi M."/>
            <person name="Askin M."/>
            <person name="Barry K."/>
            <person name="Battaglia E."/>
            <person name="Bayram O."/>
            <person name="Benocci T."/>
            <person name="Braus-Stromeyer S.A."/>
            <person name="Caldana C."/>
            <person name="Canovas D."/>
            <person name="Cerqueira G.C."/>
            <person name="Chen F."/>
            <person name="Chen W."/>
            <person name="Choi C."/>
            <person name="Clum A."/>
            <person name="Dos Santos R.A."/>
            <person name="Damasio A.R."/>
            <person name="Diallinas G."/>
            <person name="Emri T."/>
            <person name="Fekete E."/>
            <person name="Flipphi M."/>
            <person name="Freyberg S."/>
            <person name="Gallo A."/>
            <person name="Gournas C."/>
            <person name="Habgood R."/>
            <person name="Hainaut M."/>
            <person name="Harispe M.L."/>
            <person name="Henrissat B."/>
            <person name="Hilden K.S."/>
            <person name="Hope R."/>
            <person name="Hossain A."/>
            <person name="Karabika E."/>
            <person name="Karaffa L."/>
            <person name="Karanyi Z."/>
            <person name="Krasevec N."/>
            <person name="Kuo A."/>
            <person name="Kusch H."/>
            <person name="LaButti K."/>
            <person name="Lagendijk E.L."/>
            <person name="Lapidus A."/>
            <person name="Levasseur A."/>
            <person name="Lindquist E."/>
            <person name="Lipzen A."/>
            <person name="Logrieco A.F."/>
            <person name="MacCabe A."/>
            <person name="Maekelae M.R."/>
            <person name="Malavazi I."/>
            <person name="Melin P."/>
            <person name="Meyer V."/>
            <person name="Mielnichuk N."/>
            <person name="Miskei M."/>
            <person name="Molnar A.P."/>
            <person name="Mule G."/>
            <person name="Ngan C.Y."/>
            <person name="Orejas M."/>
            <person name="Orosz E."/>
            <person name="Ouedraogo J.P."/>
            <person name="Overkamp K.M."/>
            <person name="Park H.-S."/>
            <person name="Perrone G."/>
            <person name="Piumi F."/>
            <person name="Punt P.J."/>
            <person name="Ram A.F."/>
            <person name="Ramon A."/>
            <person name="Rauscher S."/>
            <person name="Record E."/>
            <person name="Riano-Pachon D.M."/>
            <person name="Robert V."/>
            <person name="Roehrig J."/>
            <person name="Ruller R."/>
            <person name="Salamov A."/>
            <person name="Salih N.S."/>
            <person name="Samson R.A."/>
            <person name="Sandor E."/>
            <person name="Sanguinetti M."/>
            <person name="Schuetze T."/>
            <person name="Sepcic K."/>
            <person name="Shelest E."/>
            <person name="Sherlock G."/>
            <person name="Sophianopoulou V."/>
            <person name="Squina F.M."/>
            <person name="Sun H."/>
            <person name="Susca A."/>
            <person name="Todd R.B."/>
            <person name="Tsang A."/>
            <person name="Unkles S.E."/>
            <person name="van de Wiele N."/>
            <person name="van Rossen-Uffink D."/>
            <person name="Oliveira J.V."/>
            <person name="Vesth T.C."/>
            <person name="Visser J."/>
            <person name="Yu J.-H."/>
            <person name="Zhou M."/>
            <person name="Andersen M.R."/>
            <person name="Archer D.B."/>
            <person name="Baker S.E."/>
            <person name="Benoit I."/>
            <person name="Brakhage A.A."/>
            <person name="Braus G.H."/>
            <person name="Fischer R."/>
            <person name="Frisvad J.C."/>
            <person name="Goldman G.H."/>
            <person name="Houbraken J."/>
            <person name="Oakley B."/>
            <person name="Pocsi I."/>
            <person name="Scazzocchio C."/>
            <person name="Seiboth B."/>
            <person name="vanKuyk P.A."/>
            <person name="Wortman J."/>
            <person name="Dyer P.S."/>
            <person name="Grigoriev I.V."/>
        </authorList>
    </citation>
    <scope>NUCLEOTIDE SEQUENCE [LARGE SCALE GENOMIC DNA]</scope>
    <source>
        <strain evidence="3">ATCC 16872 / CBS 172.66 / WB 5094</strain>
    </source>
</reference>
<dbReference type="EMBL" id="KV878975">
    <property type="protein sequence ID" value="OJK00887.1"/>
    <property type="molecule type" value="Genomic_DNA"/>
</dbReference>
<dbReference type="VEuPathDB" id="FungiDB:ASPACDRAFT_59704"/>
<dbReference type="AlphaFoldDB" id="A0A1L9WXF3"/>
<dbReference type="STRING" id="690307.A0A1L9WXF3"/>
<dbReference type="OMA" id="MKPTQEY"/>
<dbReference type="GeneID" id="30977289"/>
<dbReference type="OrthoDB" id="3490397at2759"/>
<dbReference type="Proteomes" id="UP000184546">
    <property type="component" value="Unassembled WGS sequence"/>
</dbReference>
<feature type="chain" id="PRO_5012815426" description="AA1-like domain-containing protein" evidence="1">
    <location>
        <begin position="21"/>
        <end position="145"/>
    </location>
</feature>
<evidence type="ECO:0008006" key="4">
    <source>
        <dbReference type="Google" id="ProtNLM"/>
    </source>
</evidence>